<organism evidence="2 3">
    <name type="scientific">Phytophthora ramorum</name>
    <name type="common">Sudden oak death agent</name>
    <dbReference type="NCBI Taxonomy" id="164328"/>
    <lineage>
        <taxon>Eukaryota</taxon>
        <taxon>Sar</taxon>
        <taxon>Stramenopiles</taxon>
        <taxon>Oomycota</taxon>
        <taxon>Peronosporomycetes</taxon>
        <taxon>Peronosporales</taxon>
        <taxon>Peronosporaceae</taxon>
        <taxon>Phytophthora</taxon>
    </lineage>
</organism>
<dbReference type="EnsemblProtists" id="Phyra83764">
    <property type="protein sequence ID" value="Phyra83764"/>
    <property type="gene ID" value="Phyra83764"/>
</dbReference>
<evidence type="ECO:0000313" key="3">
    <source>
        <dbReference type="Proteomes" id="UP000005238"/>
    </source>
</evidence>
<dbReference type="STRING" id="164328.H3H0R3"/>
<protein>
    <recommendedName>
        <fullName evidence="1">Band 7 domain-containing protein</fullName>
    </recommendedName>
</protein>
<dbReference type="eggNOG" id="ENOG502QZM8">
    <property type="taxonomic scope" value="Eukaryota"/>
</dbReference>
<dbReference type="PANTHER" id="PTHR43327">
    <property type="entry name" value="STOMATIN-LIKE PROTEIN 2, MITOCHONDRIAL"/>
    <property type="match status" value="1"/>
</dbReference>
<dbReference type="InParanoid" id="H3H0R3"/>
<keyword evidence="3" id="KW-1185">Reference proteome</keyword>
<dbReference type="GeneID" id="94218335"/>
<proteinExistence type="predicted"/>
<sequence>MVEDKPTRYHRLVQVDIRQPMDAMGHFNAKVTDGRIPLVLVPSYPIFFTFMQQIPSGVWVLQQTWNAHSGVMNPGMTLFSPAWNRVSHIVTKQAVAYSDPVRGCPTSDNVMIDIDISISFQIGPTEDDAVKFVYSLGAHRLDELLYSLTEEAIRGLVNSVRYDQVHDLREDFATGMKRDLNEKLVHFGVFIHNVKVTDVELPASLSSTLEGTTAFKTRMGEQEKNHENQLRILLNEETQKLTAVQKENEREVQDLLAAKSRANIIRNEMRTTAEAKAQVTIAQHKAEYANKIKEAEGNKIDAVATATAAAVRAQTQPAVSLANMKQNYAQYIAAAKIKSDAIVKSAEREAAKIQADAEAEGVAATFLTEKRSFDYQRKKIQLETGLAQVVPMVISGTNGDDLIRQTMLQTLDNRK</sequence>
<dbReference type="OMA" id="QNYAQYI"/>
<dbReference type="RefSeq" id="XP_067751767.1">
    <property type="nucleotide sequence ID" value="XM_067882420.1"/>
</dbReference>
<dbReference type="VEuPathDB" id="FungiDB:KRP23_1199"/>
<accession>H3H0R3</accession>
<dbReference type="PANTHER" id="PTHR43327:SF8">
    <property type="entry name" value="BAND 7 DOMAIN-CONTAINING PROTEIN"/>
    <property type="match status" value="1"/>
</dbReference>
<feature type="domain" description="Band 7" evidence="1">
    <location>
        <begin position="54"/>
        <end position="217"/>
    </location>
</feature>
<dbReference type="EMBL" id="DS566093">
    <property type="status" value="NOT_ANNOTATED_CDS"/>
    <property type="molecule type" value="Genomic_DNA"/>
</dbReference>
<name>H3H0R3_PHYRM</name>
<reference evidence="2" key="2">
    <citation type="submission" date="2015-06" db="UniProtKB">
        <authorList>
            <consortium name="EnsemblProtists"/>
        </authorList>
    </citation>
    <scope>IDENTIFICATION</scope>
    <source>
        <strain evidence="2">Pr102</strain>
    </source>
</reference>
<dbReference type="SUPFAM" id="SSF117892">
    <property type="entry name" value="Band 7/SPFH domain"/>
    <property type="match status" value="1"/>
</dbReference>
<dbReference type="Proteomes" id="UP000005238">
    <property type="component" value="Unassembled WGS sequence"/>
</dbReference>
<dbReference type="Pfam" id="PF01145">
    <property type="entry name" value="Band_7"/>
    <property type="match status" value="1"/>
</dbReference>
<dbReference type="InterPro" id="IPR001107">
    <property type="entry name" value="Band_7"/>
</dbReference>
<dbReference type="OrthoDB" id="68676at2759"/>
<reference evidence="3" key="1">
    <citation type="journal article" date="2006" name="Science">
        <title>Phytophthora genome sequences uncover evolutionary origins and mechanisms of pathogenesis.</title>
        <authorList>
            <person name="Tyler B.M."/>
            <person name="Tripathy S."/>
            <person name="Zhang X."/>
            <person name="Dehal P."/>
            <person name="Jiang R.H."/>
            <person name="Aerts A."/>
            <person name="Arredondo F.D."/>
            <person name="Baxter L."/>
            <person name="Bensasson D."/>
            <person name="Beynon J.L."/>
            <person name="Chapman J."/>
            <person name="Damasceno C.M."/>
            <person name="Dorrance A.E."/>
            <person name="Dou D."/>
            <person name="Dickerman A.W."/>
            <person name="Dubchak I.L."/>
            <person name="Garbelotto M."/>
            <person name="Gijzen M."/>
            <person name="Gordon S.G."/>
            <person name="Govers F."/>
            <person name="Grunwald N.J."/>
            <person name="Huang W."/>
            <person name="Ivors K.L."/>
            <person name="Jones R.W."/>
            <person name="Kamoun S."/>
            <person name="Krampis K."/>
            <person name="Lamour K.H."/>
            <person name="Lee M.K."/>
            <person name="McDonald W.H."/>
            <person name="Medina M."/>
            <person name="Meijer H.J."/>
            <person name="Nordberg E.K."/>
            <person name="Maclean D.J."/>
            <person name="Ospina-Giraldo M.D."/>
            <person name="Morris P.F."/>
            <person name="Phuntumart V."/>
            <person name="Putnam N.H."/>
            <person name="Rash S."/>
            <person name="Rose J.K."/>
            <person name="Sakihama Y."/>
            <person name="Salamov A.A."/>
            <person name="Savidor A."/>
            <person name="Scheuring C.F."/>
            <person name="Smith B.M."/>
            <person name="Sobral B.W."/>
            <person name="Terry A."/>
            <person name="Torto-Alalibo T.A."/>
            <person name="Win J."/>
            <person name="Xu Z."/>
            <person name="Zhang H."/>
            <person name="Grigoriev I.V."/>
            <person name="Rokhsar D.S."/>
            <person name="Boore J.L."/>
        </authorList>
    </citation>
    <scope>NUCLEOTIDE SEQUENCE [LARGE SCALE GENOMIC DNA]</scope>
    <source>
        <strain evidence="3">Pr102</strain>
    </source>
</reference>
<dbReference type="HOGENOM" id="CLU_051102_0_0_1"/>
<dbReference type="AlphaFoldDB" id="H3H0R3"/>
<dbReference type="InterPro" id="IPR050710">
    <property type="entry name" value="Band7/mec-2_domain"/>
</dbReference>
<dbReference type="InterPro" id="IPR036013">
    <property type="entry name" value="Band_7/SPFH_dom_sf"/>
</dbReference>
<dbReference type="Gene3D" id="3.30.479.30">
    <property type="entry name" value="Band 7 domain"/>
    <property type="match status" value="1"/>
</dbReference>
<evidence type="ECO:0000313" key="2">
    <source>
        <dbReference type="EnsemblProtists" id="Phyra83764"/>
    </source>
</evidence>
<evidence type="ECO:0000259" key="1">
    <source>
        <dbReference type="Pfam" id="PF01145"/>
    </source>
</evidence>
<dbReference type="VEuPathDB" id="FungiDB:KRP22_7649"/>